<accession>A0A6A8DFL5</accession>
<comment type="caution">
    <text evidence="2">The sequence shown here is derived from an EMBL/GenBank/DDBJ whole genome shotgun (WGS) entry which is preliminary data.</text>
</comment>
<dbReference type="Proteomes" id="UP000799092">
    <property type="component" value="Unassembled WGS sequence"/>
</dbReference>
<protein>
    <submittedName>
        <fullName evidence="2">Uncharacterized protein</fullName>
    </submittedName>
</protein>
<dbReference type="RefSeq" id="WP_153736955.1">
    <property type="nucleotide sequence ID" value="NZ_WJNG01000008.1"/>
</dbReference>
<name>A0A6A8DFL5_9BACI</name>
<feature type="coiled-coil region" evidence="1">
    <location>
        <begin position="83"/>
        <end position="138"/>
    </location>
</feature>
<evidence type="ECO:0000313" key="3">
    <source>
        <dbReference type="Proteomes" id="UP000799092"/>
    </source>
</evidence>
<keyword evidence="1" id="KW-0175">Coiled coil</keyword>
<reference evidence="2" key="1">
    <citation type="submission" date="2019-11" db="EMBL/GenBank/DDBJ databases">
        <authorList>
            <person name="Li J."/>
        </authorList>
    </citation>
    <scope>NUCLEOTIDE SEQUENCE</scope>
    <source>
        <strain evidence="2">B6B</strain>
    </source>
</reference>
<dbReference type="OrthoDB" id="4772211at2"/>
<evidence type="ECO:0000256" key="1">
    <source>
        <dbReference type="SAM" id="Coils"/>
    </source>
</evidence>
<organism evidence="2 3">
    <name type="scientific">Aquibacillus halophilus</name>
    <dbReference type="NCBI Taxonomy" id="930132"/>
    <lineage>
        <taxon>Bacteria</taxon>
        <taxon>Bacillati</taxon>
        <taxon>Bacillota</taxon>
        <taxon>Bacilli</taxon>
        <taxon>Bacillales</taxon>
        <taxon>Bacillaceae</taxon>
        <taxon>Aquibacillus</taxon>
    </lineage>
</organism>
<evidence type="ECO:0000313" key="2">
    <source>
        <dbReference type="EMBL" id="MRH43326.1"/>
    </source>
</evidence>
<sequence>MCELGATWINQKALVPVIVPPLDYHALDSTPYRSWNQIITLDDVKDLQRIAEAMIEKGVGKVQMVRFNTRAEIFNEEILIPFVNEMSDRKVVTLEELKALEEELAEYREAIMDTEKDLAHAQKEIEALRQMKDTEEIQV</sequence>
<gene>
    <name evidence="2" type="ORF">GH741_11615</name>
</gene>
<proteinExistence type="predicted"/>
<keyword evidence="3" id="KW-1185">Reference proteome</keyword>
<dbReference type="EMBL" id="WJNG01000008">
    <property type="protein sequence ID" value="MRH43326.1"/>
    <property type="molecule type" value="Genomic_DNA"/>
</dbReference>
<dbReference type="AlphaFoldDB" id="A0A6A8DFL5"/>